<dbReference type="PANTHER" id="PTHR10672">
    <property type="entry name" value="ADDUCIN"/>
    <property type="match status" value="1"/>
</dbReference>
<evidence type="ECO:0000259" key="2">
    <source>
        <dbReference type="SMART" id="SM01007"/>
    </source>
</evidence>
<dbReference type="GO" id="GO:0051015">
    <property type="term" value="F:actin filament binding"/>
    <property type="evidence" value="ECO:0007669"/>
    <property type="project" value="TreeGrafter"/>
</dbReference>
<dbReference type="NCBIfam" id="NF005689">
    <property type="entry name" value="PRK07490.1"/>
    <property type="match status" value="1"/>
</dbReference>
<dbReference type="SMART" id="SM01007">
    <property type="entry name" value="Aldolase_II"/>
    <property type="match status" value="1"/>
</dbReference>
<dbReference type="Pfam" id="PF00596">
    <property type="entry name" value="Aldolase_II"/>
    <property type="match status" value="1"/>
</dbReference>
<comment type="similarity">
    <text evidence="1">Belongs to the aldolase class II family.</text>
</comment>
<proteinExistence type="inferred from homology"/>
<dbReference type="PANTHER" id="PTHR10672:SF21">
    <property type="entry name" value="CLASS II ALDOLASE_ADDUCIN N-TERMINAL DOMAIN-CONTAINING PROTEIN"/>
    <property type="match status" value="1"/>
</dbReference>
<reference evidence="3 4" key="1">
    <citation type="submission" date="2020-08" db="EMBL/GenBank/DDBJ databases">
        <title>Genomic Encyclopedia of Type Strains, Phase IV (KMG-IV): sequencing the most valuable type-strain genomes for metagenomic binning, comparative biology and taxonomic classification.</title>
        <authorList>
            <person name="Goeker M."/>
        </authorList>
    </citation>
    <scope>NUCLEOTIDE SEQUENCE [LARGE SCALE GENOMIC DNA]</scope>
    <source>
        <strain evidence="3 4">DSM 29853</strain>
    </source>
</reference>
<feature type="domain" description="Class II aldolase/adducin N-terminal" evidence="2">
    <location>
        <begin position="22"/>
        <end position="204"/>
    </location>
</feature>
<accession>A0A7W6J890</accession>
<dbReference type="InterPro" id="IPR001303">
    <property type="entry name" value="Aldolase_II/adducin_N"/>
</dbReference>
<protein>
    <submittedName>
        <fullName evidence="3">Ribulose-5-phosphate 4-epimerase/fuculose-1-phosphate aldolase</fullName>
    </submittedName>
</protein>
<keyword evidence="4" id="KW-1185">Reference proteome</keyword>
<evidence type="ECO:0000256" key="1">
    <source>
        <dbReference type="ARBA" id="ARBA00037961"/>
    </source>
</evidence>
<dbReference type="InterPro" id="IPR036409">
    <property type="entry name" value="Aldolase_II/adducin_N_sf"/>
</dbReference>
<evidence type="ECO:0000313" key="3">
    <source>
        <dbReference type="EMBL" id="MBB4066615.1"/>
    </source>
</evidence>
<dbReference type="GO" id="GO:0005856">
    <property type="term" value="C:cytoskeleton"/>
    <property type="evidence" value="ECO:0007669"/>
    <property type="project" value="TreeGrafter"/>
</dbReference>
<dbReference type="Gene3D" id="3.40.225.10">
    <property type="entry name" value="Class II aldolase/adducin N-terminal domain"/>
    <property type="match status" value="1"/>
</dbReference>
<name>A0A7W6J890_9HYPH</name>
<comment type="caution">
    <text evidence="3">The sequence shown here is derived from an EMBL/GenBank/DDBJ whole genome shotgun (WGS) entry which is preliminary data.</text>
</comment>
<dbReference type="Proteomes" id="UP000528286">
    <property type="component" value="Unassembled WGS sequence"/>
</dbReference>
<dbReference type="AlphaFoldDB" id="A0A7W6J890"/>
<dbReference type="InterPro" id="IPR051017">
    <property type="entry name" value="Aldolase-II_Adducin_sf"/>
</dbReference>
<organism evidence="3 4">
    <name type="scientific">Gellertiella hungarica</name>
    <dbReference type="NCBI Taxonomy" id="1572859"/>
    <lineage>
        <taxon>Bacteria</taxon>
        <taxon>Pseudomonadati</taxon>
        <taxon>Pseudomonadota</taxon>
        <taxon>Alphaproteobacteria</taxon>
        <taxon>Hyphomicrobiales</taxon>
        <taxon>Rhizobiaceae</taxon>
        <taxon>Gellertiella</taxon>
    </lineage>
</organism>
<dbReference type="EMBL" id="JACIEZ010000010">
    <property type="protein sequence ID" value="MBB4066615.1"/>
    <property type="molecule type" value="Genomic_DNA"/>
</dbReference>
<gene>
    <name evidence="3" type="ORF">GGR23_003832</name>
</gene>
<dbReference type="RefSeq" id="WP_246365853.1">
    <property type="nucleotide sequence ID" value="NZ_JACIEZ010000010.1"/>
</dbReference>
<evidence type="ECO:0000313" key="4">
    <source>
        <dbReference type="Proteomes" id="UP000528286"/>
    </source>
</evidence>
<sequence length="255" mass="28039">MARSEDNSMGEPGPEALAALRIDLAAAFRLAVKFDWHESVGNHFSAAVSADGKRFLMNPRWKHFGSIRASDLLLLDADDASVMEGPQAPDPSAWCIHGTIHRERPSVRVILHCHPPYATALACLKDPAMLPIDQNTARFFGQVGIDTNFGGIADEAEEGRRLAAAFGNHSVLLMGNHGVTVTGPTVAEAFEHLYFFERAAKTLVLAYSTGKPLAVMADDLAQKTAEDWLPYRGMAYEHFDYLKSTLDAEDRSWRL</sequence>
<dbReference type="SUPFAM" id="SSF53639">
    <property type="entry name" value="AraD/HMP-PK domain-like"/>
    <property type="match status" value="1"/>
</dbReference>